<keyword evidence="4" id="KW-1185">Reference proteome</keyword>
<dbReference type="SMART" id="SM00855">
    <property type="entry name" value="PGAM"/>
    <property type="match status" value="1"/>
</dbReference>
<dbReference type="RefSeq" id="WP_249513257.1">
    <property type="nucleotide sequence ID" value="NZ_CP093365.1"/>
</dbReference>
<feature type="signal peptide" evidence="2">
    <location>
        <begin position="1"/>
        <end position="23"/>
    </location>
</feature>
<dbReference type="Proteomes" id="UP000831947">
    <property type="component" value="Chromosome"/>
</dbReference>
<dbReference type="InterPro" id="IPR001345">
    <property type="entry name" value="PG/BPGM_mutase_AS"/>
</dbReference>
<dbReference type="PANTHER" id="PTHR46517:SF1">
    <property type="entry name" value="FRUCTOSE-2,6-BISPHOSPHATASE TIGAR"/>
    <property type="match status" value="1"/>
</dbReference>
<dbReference type="CDD" id="cd07067">
    <property type="entry name" value="HP_PGM_like"/>
    <property type="match status" value="1"/>
</dbReference>
<dbReference type="EMBL" id="CP093365">
    <property type="protein sequence ID" value="UQS84073.1"/>
    <property type="molecule type" value="Genomic_DNA"/>
</dbReference>
<dbReference type="Pfam" id="PF00300">
    <property type="entry name" value="His_Phos_1"/>
    <property type="match status" value="2"/>
</dbReference>
<evidence type="ECO:0000313" key="3">
    <source>
        <dbReference type="EMBL" id="UQS84073.1"/>
    </source>
</evidence>
<dbReference type="PROSITE" id="PS00175">
    <property type="entry name" value="PG_MUTASE"/>
    <property type="match status" value="1"/>
</dbReference>
<dbReference type="InterPro" id="IPR051695">
    <property type="entry name" value="Phosphoglycerate_Mutase"/>
</dbReference>
<protein>
    <submittedName>
        <fullName evidence="3">Histidine phosphatase family protein</fullName>
    </submittedName>
</protein>
<keyword evidence="1" id="KW-0378">Hydrolase</keyword>
<dbReference type="Gene3D" id="3.40.50.1240">
    <property type="entry name" value="Phosphoglycerate mutase-like"/>
    <property type="match status" value="1"/>
</dbReference>
<dbReference type="InterPro" id="IPR029033">
    <property type="entry name" value="His_PPase_superfam"/>
</dbReference>
<organism evidence="3 4">
    <name type="scientific">Bombilactobacillus thymidiniphilus</name>
    <dbReference type="NCBI Taxonomy" id="2923363"/>
    <lineage>
        <taxon>Bacteria</taxon>
        <taxon>Bacillati</taxon>
        <taxon>Bacillota</taxon>
        <taxon>Bacilli</taxon>
        <taxon>Lactobacillales</taxon>
        <taxon>Lactobacillaceae</taxon>
        <taxon>Bombilactobacillus</taxon>
    </lineage>
</organism>
<dbReference type="PANTHER" id="PTHR46517">
    <property type="entry name" value="FRUCTOSE-2,6-BISPHOSPHATASE TIGAR"/>
    <property type="match status" value="1"/>
</dbReference>
<reference evidence="3 4" key="1">
    <citation type="journal article" date="2022" name="Int. J. Syst. Evol. Microbiol.">
        <title>Apilactobacillus apisilvae sp. nov., Nicolia spurrieriana gen. nov. sp. nov., Bombilactobacillus folatiphilus sp. nov. and Bombilactobacillus thymidiniphilus sp. nov., four new lactic acid bacterial isolates from stingless bees Tetragonula carbonaria and Austroplebeia australis.</title>
        <authorList>
            <person name="Oliphant S.A."/>
            <person name="Watson-Haigh N.S."/>
            <person name="Sumby K.M."/>
            <person name="Gardner J."/>
            <person name="Groom S."/>
            <person name="Jiranek V."/>
        </authorList>
    </citation>
    <scope>NUCLEOTIDE SEQUENCE [LARGE SCALE GENOMIC DNA]</scope>
    <source>
        <strain evidence="3 4">SG4_A1</strain>
    </source>
</reference>
<keyword evidence="2" id="KW-0732">Signal</keyword>
<name>A0ABY4PE56_9LACO</name>
<dbReference type="InterPro" id="IPR013078">
    <property type="entry name" value="His_Pase_superF_clade-1"/>
</dbReference>
<evidence type="ECO:0000256" key="1">
    <source>
        <dbReference type="ARBA" id="ARBA00022801"/>
    </source>
</evidence>
<sequence>MRKFKLSKIILLALLLGGSGSIALGTQNVSATSKKVILYVVRHGETTANVMHLAQGWSDFPLTPNGIQGAKYLGAGLKKAKFQSAYAGDLTRQEKTARGTLDASNNGKVKVHVDQRLREGNFGSYEARPDSAKNIPDIVKYFGYKDSNDFTKQEGKHFPSKYQDGYYELDKKNTLHTDLAKSDRAESSNQVKQRMQNVMNYIVKHQKNNSNVLVVSSGMAIDQFLEKENIPQYKGDSLGNDSVTKLVYKNGKYHVQGKIGSLKYFNQGKKDLNK</sequence>
<accession>A0ABY4PE56</accession>
<feature type="chain" id="PRO_5047547878" evidence="2">
    <location>
        <begin position="24"/>
        <end position="274"/>
    </location>
</feature>
<evidence type="ECO:0000313" key="4">
    <source>
        <dbReference type="Proteomes" id="UP000831947"/>
    </source>
</evidence>
<gene>
    <name evidence="3" type="ORF">MOO47_02665</name>
</gene>
<evidence type="ECO:0000256" key="2">
    <source>
        <dbReference type="SAM" id="SignalP"/>
    </source>
</evidence>
<dbReference type="SUPFAM" id="SSF53254">
    <property type="entry name" value="Phosphoglycerate mutase-like"/>
    <property type="match status" value="1"/>
</dbReference>
<proteinExistence type="predicted"/>